<dbReference type="PROSITE" id="PS51935">
    <property type="entry name" value="NLPC_P60"/>
    <property type="match status" value="1"/>
</dbReference>
<proteinExistence type="inferred from homology"/>
<dbReference type="InterPro" id="IPR038765">
    <property type="entry name" value="Papain-like_cys_pep_sf"/>
</dbReference>
<feature type="chain" id="PRO_5039361122" description="NlpC/P60 domain-containing protein" evidence="6">
    <location>
        <begin position="36"/>
        <end position="352"/>
    </location>
</feature>
<name>A0A1Q4V1Q4_9ACTN</name>
<dbReference type="GO" id="GO:0008234">
    <property type="term" value="F:cysteine-type peptidase activity"/>
    <property type="evidence" value="ECO:0007669"/>
    <property type="project" value="UniProtKB-KW"/>
</dbReference>
<keyword evidence="3" id="KW-0378">Hydrolase</keyword>
<protein>
    <recommendedName>
        <fullName evidence="7">NlpC/P60 domain-containing protein</fullName>
    </recommendedName>
</protein>
<evidence type="ECO:0000259" key="7">
    <source>
        <dbReference type="PROSITE" id="PS51935"/>
    </source>
</evidence>
<feature type="signal peptide" evidence="6">
    <location>
        <begin position="1"/>
        <end position="35"/>
    </location>
</feature>
<dbReference type="GO" id="GO:0006508">
    <property type="term" value="P:proteolysis"/>
    <property type="evidence" value="ECO:0007669"/>
    <property type="project" value="UniProtKB-KW"/>
</dbReference>
<evidence type="ECO:0000256" key="4">
    <source>
        <dbReference type="ARBA" id="ARBA00022807"/>
    </source>
</evidence>
<evidence type="ECO:0000313" key="8">
    <source>
        <dbReference type="EMBL" id="OKH91812.1"/>
    </source>
</evidence>
<gene>
    <name evidence="8" type="ORF">AB852_26460</name>
</gene>
<evidence type="ECO:0000256" key="2">
    <source>
        <dbReference type="ARBA" id="ARBA00022670"/>
    </source>
</evidence>
<keyword evidence="2" id="KW-0645">Protease</keyword>
<comment type="similarity">
    <text evidence="1">Belongs to the peptidase C40 family.</text>
</comment>
<dbReference type="STRING" id="1048205.AB852_26460"/>
<evidence type="ECO:0000256" key="6">
    <source>
        <dbReference type="SAM" id="SignalP"/>
    </source>
</evidence>
<dbReference type="EMBL" id="LFBV01000008">
    <property type="protein sequence ID" value="OKH91812.1"/>
    <property type="molecule type" value="Genomic_DNA"/>
</dbReference>
<evidence type="ECO:0000256" key="5">
    <source>
        <dbReference type="SAM" id="MobiDB-lite"/>
    </source>
</evidence>
<evidence type="ECO:0000256" key="3">
    <source>
        <dbReference type="ARBA" id="ARBA00022801"/>
    </source>
</evidence>
<dbReference type="PANTHER" id="PTHR47359">
    <property type="entry name" value="PEPTIDOGLYCAN DL-ENDOPEPTIDASE CWLO"/>
    <property type="match status" value="1"/>
</dbReference>
<dbReference type="AlphaFoldDB" id="A0A1Q4V1Q4"/>
<dbReference type="InterPro" id="IPR000064">
    <property type="entry name" value="NLP_P60_dom"/>
</dbReference>
<accession>A0A1Q4V1Q4</accession>
<evidence type="ECO:0000256" key="1">
    <source>
        <dbReference type="ARBA" id="ARBA00007074"/>
    </source>
</evidence>
<reference evidence="8 9" key="1">
    <citation type="submission" date="2015-06" db="EMBL/GenBank/DDBJ databases">
        <title>Cloning and characterization of the uncialamcin biosynthetic gene cluster.</title>
        <authorList>
            <person name="Yan X."/>
            <person name="Huang T."/>
            <person name="Ge H."/>
            <person name="Shen B."/>
        </authorList>
    </citation>
    <scope>NUCLEOTIDE SEQUENCE [LARGE SCALE GENOMIC DNA]</scope>
    <source>
        <strain evidence="8 9">DCA2648</strain>
    </source>
</reference>
<dbReference type="RefSeq" id="WP_073792809.1">
    <property type="nucleotide sequence ID" value="NZ_LFBV01000008.1"/>
</dbReference>
<keyword evidence="6" id="KW-0732">Signal</keyword>
<sequence>MAAHRKKPRQRPQRGTALRRALTLALAGAATATTAATTGALDSTAQASPKVSPEQVRDQVDRLYQEAEVATERFNGVKEKTKAAGEAYERLQDEAARRTGKLNDARRALGSYATAEYREGGLDPAVRLALSAEPDEYLADTALAERVGDRQAQAVEEVRRDAAELGRLRGRAADQRAGLVARQDELRRHKRTVTGKLEEARRLLARVTAEERARIMAPAAAPAPAPEPPAGGTEATGTRTGAVLAFARRAVGSPYVWGATGPNAFDCSGLTQAAYRAAGVSLPRTTYGQIDAGRRVGRDELRPGDLVFFYSGISHVGLYVGDGKMIHAPNPSSTVRLDPVDQMPFAGATRVI</sequence>
<comment type="caution">
    <text evidence="8">The sequence shown here is derived from an EMBL/GenBank/DDBJ whole genome shotgun (WGS) entry which is preliminary data.</text>
</comment>
<dbReference type="SUPFAM" id="SSF54001">
    <property type="entry name" value="Cysteine proteinases"/>
    <property type="match status" value="1"/>
</dbReference>
<dbReference type="Pfam" id="PF00877">
    <property type="entry name" value="NLPC_P60"/>
    <property type="match status" value="1"/>
</dbReference>
<feature type="region of interest" description="Disordered" evidence="5">
    <location>
        <begin position="218"/>
        <end position="237"/>
    </location>
</feature>
<feature type="domain" description="NlpC/P60" evidence="7">
    <location>
        <begin position="237"/>
        <end position="352"/>
    </location>
</feature>
<dbReference type="InterPro" id="IPR051794">
    <property type="entry name" value="PG_Endopeptidase_C40"/>
</dbReference>
<dbReference type="PANTHER" id="PTHR47359:SF3">
    <property type="entry name" value="NLP_P60 DOMAIN-CONTAINING PROTEIN-RELATED"/>
    <property type="match status" value="1"/>
</dbReference>
<keyword evidence="9" id="KW-1185">Reference proteome</keyword>
<keyword evidence="4" id="KW-0788">Thiol protease</keyword>
<organism evidence="8 9">
    <name type="scientific">Streptomyces uncialis</name>
    <dbReference type="NCBI Taxonomy" id="1048205"/>
    <lineage>
        <taxon>Bacteria</taxon>
        <taxon>Bacillati</taxon>
        <taxon>Actinomycetota</taxon>
        <taxon>Actinomycetes</taxon>
        <taxon>Kitasatosporales</taxon>
        <taxon>Streptomycetaceae</taxon>
        <taxon>Streptomyces</taxon>
    </lineage>
</organism>
<dbReference type="Gene3D" id="3.90.1720.10">
    <property type="entry name" value="endopeptidase domain like (from Nostoc punctiforme)"/>
    <property type="match status" value="1"/>
</dbReference>
<evidence type="ECO:0000313" key="9">
    <source>
        <dbReference type="Proteomes" id="UP000186455"/>
    </source>
</evidence>
<dbReference type="Proteomes" id="UP000186455">
    <property type="component" value="Unassembled WGS sequence"/>
</dbReference>